<keyword evidence="3" id="KW-1185">Reference proteome</keyword>
<comment type="caution">
    <text evidence="2">The sequence shown here is derived from an EMBL/GenBank/DDBJ whole genome shotgun (WGS) entry which is preliminary data.</text>
</comment>
<evidence type="ECO:0000256" key="1">
    <source>
        <dbReference type="SAM" id="MobiDB-lite"/>
    </source>
</evidence>
<name>A0A9P8QB13_WICPI</name>
<reference evidence="2" key="2">
    <citation type="submission" date="2021-01" db="EMBL/GenBank/DDBJ databases">
        <authorList>
            <person name="Schikora-Tamarit M.A."/>
        </authorList>
    </citation>
    <scope>NUCLEOTIDE SEQUENCE</scope>
    <source>
        <strain evidence="2">CBS2887</strain>
    </source>
</reference>
<sequence length="268" mass="30048">MFEGDSLKRRLCKIWFEAVPIWDLVVSISNSSSDSSSTTQPVLMFKTSNIPAVVPPNIITVNTTTTRTVANSVLLNSPWIPMANATPTAPLSPAQNVIIWYWYGISSGMFWLPARVLCAQLITLESGKTAHHLATQMEIVVTMINIGLYTNSTSVKSARPNDTAEQQTDNTRHVAPIGEEIRLISDQKNKTAFDLWISSDMGMFQNQSDKEPNGDTDQKRHGERHQEQTSTFKDRRELRVLPVELLTRLKHNNGNSIVQQRLTKDNSV</sequence>
<protein>
    <submittedName>
        <fullName evidence="2">Uncharacterized protein</fullName>
    </submittedName>
</protein>
<dbReference type="EMBL" id="JAEUBG010000661">
    <property type="protein sequence ID" value="KAH3687722.1"/>
    <property type="molecule type" value="Genomic_DNA"/>
</dbReference>
<feature type="compositionally biased region" description="Basic and acidic residues" evidence="1">
    <location>
        <begin position="208"/>
        <end position="235"/>
    </location>
</feature>
<organism evidence="2 3">
    <name type="scientific">Wickerhamomyces pijperi</name>
    <name type="common">Yeast</name>
    <name type="synonym">Pichia pijperi</name>
    <dbReference type="NCBI Taxonomy" id="599730"/>
    <lineage>
        <taxon>Eukaryota</taxon>
        <taxon>Fungi</taxon>
        <taxon>Dikarya</taxon>
        <taxon>Ascomycota</taxon>
        <taxon>Saccharomycotina</taxon>
        <taxon>Saccharomycetes</taxon>
        <taxon>Phaffomycetales</taxon>
        <taxon>Wickerhamomycetaceae</taxon>
        <taxon>Wickerhamomyces</taxon>
    </lineage>
</organism>
<reference evidence="2" key="1">
    <citation type="journal article" date="2021" name="Open Biol.">
        <title>Shared evolutionary footprints suggest mitochondrial oxidative damage underlies multiple complex I losses in fungi.</title>
        <authorList>
            <person name="Schikora-Tamarit M.A."/>
            <person name="Marcet-Houben M."/>
            <person name="Nosek J."/>
            <person name="Gabaldon T."/>
        </authorList>
    </citation>
    <scope>NUCLEOTIDE SEQUENCE</scope>
    <source>
        <strain evidence="2">CBS2887</strain>
    </source>
</reference>
<evidence type="ECO:0000313" key="2">
    <source>
        <dbReference type="EMBL" id="KAH3687722.1"/>
    </source>
</evidence>
<dbReference type="AlphaFoldDB" id="A0A9P8QB13"/>
<proteinExistence type="predicted"/>
<gene>
    <name evidence="2" type="ORF">WICPIJ_001306</name>
</gene>
<accession>A0A9P8QB13</accession>
<dbReference type="Proteomes" id="UP000774326">
    <property type="component" value="Unassembled WGS sequence"/>
</dbReference>
<evidence type="ECO:0000313" key="3">
    <source>
        <dbReference type="Proteomes" id="UP000774326"/>
    </source>
</evidence>
<feature type="region of interest" description="Disordered" evidence="1">
    <location>
        <begin position="204"/>
        <end position="235"/>
    </location>
</feature>